<proteinExistence type="inferred from homology"/>
<comment type="subunit">
    <text evidence="3">Homotetramer.</text>
</comment>
<dbReference type="InterPro" id="IPR015422">
    <property type="entry name" value="PyrdxlP-dep_Trfase_small"/>
</dbReference>
<evidence type="ECO:0000256" key="2">
    <source>
        <dbReference type="ARBA" id="ARBA00009077"/>
    </source>
</evidence>
<reference evidence="11" key="1">
    <citation type="submission" date="2016-10" db="EMBL/GenBank/DDBJ databases">
        <authorList>
            <person name="Varghese N."/>
            <person name="Submissions S."/>
        </authorList>
    </citation>
    <scope>NUCLEOTIDE SEQUENCE [LARGE SCALE GENOMIC DNA]</scope>
    <source>
        <strain evidence="11">DSM 22082</strain>
    </source>
</reference>
<dbReference type="GO" id="GO:0030170">
    <property type="term" value="F:pyridoxal phosphate binding"/>
    <property type="evidence" value="ECO:0007669"/>
    <property type="project" value="InterPro"/>
</dbReference>
<dbReference type="GO" id="GO:0019343">
    <property type="term" value="P:cysteine biosynthetic process via cystathionine"/>
    <property type="evidence" value="ECO:0007669"/>
    <property type="project" value="TreeGrafter"/>
</dbReference>
<comment type="catalytic activity">
    <reaction evidence="7">
        <text>L-homocysteine + H2O = 2-oxobutanoate + hydrogen sulfide + NH4(+) + H(+)</text>
        <dbReference type="Rhea" id="RHEA:14501"/>
        <dbReference type="ChEBI" id="CHEBI:15377"/>
        <dbReference type="ChEBI" id="CHEBI:15378"/>
        <dbReference type="ChEBI" id="CHEBI:16763"/>
        <dbReference type="ChEBI" id="CHEBI:28938"/>
        <dbReference type="ChEBI" id="CHEBI:29919"/>
        <dbReference type="ChEBI" id="CHEBI:58199"/>
        <dbReference type="EC" id="4.4.1.2"/>
    </reaction>
    <physiologicalReaction direction="left-to-right" evidence="7">
        <dbReference type="Rhea" id="RHEA:14502"/>
    </physiologicalReaction>
</comment>
<name>A0A1H1UHR8_BRESA</name>
<dbReference type="FunFam" id="3.40.640.10:FF:000046">
    <property type="entry name" value="Cystathionine gamma-lyase"/>
    <property type="match status" value="1"/>
</dbReference>
<dbReference type="GO" id="GO:0019346">
    <property type="term" value="P:transsulfuration"/>
    <property type="evidence" value="ECO:0007669"/>
    <property type="project" value="InterPro"/>
</dbReference>
<dbReference type="GO" id="GO:0003962">
    <property type="term" value="F:cystathionine gamma-synthase activity"/>
    <property type="evidence" value="ECO:0007669"/>
    <property type="project" value="TreeGrafter"/>
</dbReference>
<dbReference type="PANTHER" id="PTHR11808">
    <property type="entry name" value="TRANS-SULFURATION ENZYME FAMILY MEMBER"/>
    <property type="match status" value="1"/>
</dbReference>
<dbReference type="AlphaFoldDB" id="A0A1H1UHR8"/>
<dbReference type="STRING" id="629680.SAMN04489751_2679"/>
<evidence type="ECO:0000256" key="6">
    <source>
        <dbReference type="ARBA" id="ARBA00047199"/>
    </source>
</evidence>
<evidence type="ECO:0000313" key="11">
    <source>
        <dbReference type="EMBL" id="SDS71900.1"/>
    </source>
</evidence>
<evidence type="ECO:0000256" key="4">
    <source>
        <dbReference type="ARBA" id="ARBA00022898"/>
    </source>
</evidence>
<dbReference type="PIRSF" id="PIRSF001434">
    <property type="entry name" value="CGS"/>
    <property type="match status" value="1"/>
</dbReference>
<evidence type="ECO:0000256" key="8">
    <source>
        <dbReference type="ARBA" id="ARBA00052699"/>
    </source>
</evidence>
<dbReference type="InterPro" id="IPR015421">
    <property type="entry name" value="PyrdxlP-dep_Trfase_major"/>
</dbReference>
<evidence type="ECO:0000256" key="1">
    <source>
        <dbReference type="ARBA" id="ARBA00001933"/>
    </source>
</evidence>
<dbReference type="EC" id="4.4.1.2" evidence="5"/>
<evidence type="ECO:0000313" key="12">
    <source>
        <dbReference type="Proteomes" id="UP000199700"/>
    </source>
</evidence>
<comment type="cofactor">
    <cofactor evidence="1 10">
        <name>pyridoxal 5'-phosphate</name>
        <dbReference type="ChEBI" id="CHEBI:597326"/>
    </cofactor>
</comment>
<accession>A0A1H1UHR8</accession>
<feature type="modified residue" description="N6-(pyridoxal phosphate)lysine" evidence="9">
    <location>
        <position position="218"/>
    </location>
</feature>
<dbReference type="InterPro" id="IPR000277">
    <property type="entry name" value="Cys/Met-Metab_PyrdxlP-dep_enz"/>
</dbReference>
<dbReference type="Pfam" id="PF01053">
    <property type="entry name" value="Cys_Met_Meta_PP"/>
    <property type="match status" value="1"/>
</dbReference>
<organism evidence="11 12">
    <name type="scientific">Brevibacterium sandarakinum</name>
    <dbReference type="NCBI Taxonomy" id="629680"/>
    <lineage>
        <taxon>Bacteria</taxon>
        <taxon>Bacillati</taxon>
        <taxon>Actinomycetota</taxon>
        <taxon>Actinomycetes</taxon>
        <taxon>Micrococcales</taxon>
        <taxon>Brevibacteriaceae</taxon>
        <taxon>Brevibacterium</taxon>
    </lineage>
</organism>
<dbReference type="InterPro" id="IPR015424">
    <property type="entry name" value="PyrdxlP-dep_Trfase"/>
</dbReference>
<protein>
    <recommendedName>
        <fullName evidence="5">homocysteine desulfhydrase</fullName>
        <ecNumber evidence="5">4.4.1.2</ecNumber>
    </recommendedName>
    <alternativeName>
        <fullName evidence="6">Homocysteine desulfhydrase</fullName>
    </alternativeName>
</protein>
<dbReference type="GO" id="GO:0005737">
    <property type="term" value="C:cytoplasm"/>
    <property type="evidence" value="ECO:0007669"/>
    <property type="project" value="TreeGrafter"/>
</dbReference>
<keyword evidence="12" id="KW-1185">Reference proteome</keyword>
<gene>
    <name evidence="11" type="ORF">SAMN04489751_2679</name>
</gene>
<evidence type="ECO:0000256" key="5">
    <source>
        <dbReference type="ARBA" id="ARBA00047175"/>
    </source>
</evidence>
<evidence type="ECO:0000256" key="10">
    <source>
        <dbReference type="RuleBase" id="RU362118"/>
    </source>
</evidence>
<dbReference type="GO" id="GO:0018826">
    <property type="term" value="F:methionine gamma-lyase activity"/>
    <property type="evidence" value="ECO:0007669"/>
    <property type="project" value="UniProtKB-EC"/>
</dbReference>
<dbReference type="PANTHER" id="PTHR11808:SF15">
    <property type="entry name" value="CYSTATHIONINE GAMMA-LYASE"/>
    <property type="match status" value="1"/>
</dbReference>
<dbReference type="SUPFAM" id="SSF53383">
    <property type="entry name" value="PLP-dependent transferases"/>
    <property type="match status" value="1"/>
</dbReference>
<keyword evidence="4 9" id="KW-0663">Pyridoxal phosphate</keyword>
<dbReference type="GO" id="GO:0004123">
    <property type="term" value="F:cystathionine gamma-lyase activity"/>
    <property type="evidence" value="ECO:0007669"/>
    <property type="project" value="TreeGrafter"/>
</dbReference>
<evidence type="ECO:0000256" key="3">
    <source>
        <dbReference type="ARBA" id="ARBA00011881"/>
    </source>
</evidence>
<dbReference type="Proteomes" id="UP000199700">
    <property type="component" value="Chromosome"/>
</dbReference>
<evidence type="ECO:0000256" key="7">
    <source>
        <dbReference type="ARBA" id="ARBA00048780"/>
    </source>
</evidence>
<dbReference type="GO" id="GO:0047982">
    <property type="term" value="F:homocysteine desulfhydrase activity"/>
    <property type="evidence" value="ECO:0007669"/>
    <property type="project" value="UniProtKB-EC"/>
</dbReference>
<dbReference type="EMBL" id="LT629739">
    <property type="protein sequence ID" value="SDS71900.1"/>
    <property type="molecule type" value="Genomic_DNA"/>
</dbReference>
<evidence type="ECO:0000256" key="9">
    <source>
        <dbReference type="PIRSR" id="PIRSR001434-2"/>
    </source>
</evidence>
<comment type="similarity">
    <text evidence="2 10">Belongs to the trans-sulfuration enzymes family.</text>
</comment>
<dbReference type="Gene3D" id="3.40.640.10">
    <property type="entry name" value="Type I PLP-dependent aspartate aminotransferase-like (Major domain)"/>
    <property type="match status" value="1"/>
</dbReference>
<comment type="catalytic activity">
    <reaction evidence="8">
        <text>L-methionine + H2O = methanethiol + 2-oxobutanoate + NH4(+)</text>
        <dbReference type="Rhea" id="RHEA:23800"/>
        <dbReference type="ChEBI" id="CHEBI:15377"/>
        <dbReference type="ChEBI" id="CHEBI:16007"/>
        <dbReference type="ChEBI" id="CHEBI:16763"/>
        <dbReference type="ChEBI" id="CHEBI:28938"/>
        <dbReference type="ChEBI" id="CHEBI:57844"/>
        <dbReference type="EC" id="4.4.1.11"/>
    </reaction>
    <physiologicalReaction direction="left-to-right" evidence="8">
        <dbReference type="Rhea" id="RHEA:23801"/>
    </physiologicalReaction>
</comment>
<sequence length="397" mass="42161">MRSRRHTAYIGTMTSRVPSYAPETVLVDAGRPDRRDGASVNPPIELSSTFVGSGEIDHSDYVYGRFSTPAWTPFEEALAELEHAELPGLVFGSGLAAIAAALSLVPRDGTLIMPRHCYQGSLESAGELAERSGFTLTTVDIADTAAVVNALDDVAAASAMLWIESPTNPMLEVADTPALISAARDRGILTVVDNTFATPLLQTPLDLGADVVVHSVTKYLAGHSDVVLGAAVTSSEDLHKRLHSERSLRGAIAGPFEVWLALRGLRTLSVRMERAQANAALIAERLSSHPSVVETRYPGLPGDPGHERAAAQLSGFGAVVAFCTQTAQQATAVAEAVRVWTPATSLGGVESLIERRRRNASEPESVPDGLLRLSVGIEHADDLWNDLDAALRTAHSP</sequence>
<dbReference type="Gene3D" id="3.90.1150.10">
    <property type="entry name" value="Aspartate Aminotransferase, domain 1"/>
    <property type="match status" value="1"/>
</dbReference>